<evidence type="ECO:0000259" key="4">
    <source>
        <dbReference type="PROSITE" id="PS50043"/>
    </source>
</evidence>
<dbReference type="InterPro" id="IPR016032">
    <property type="entry name" value="Sig_transdc_resp-reg_C-effctor"/>
</dbReference>
<dbReference type="EMBL" id="CP053586">
    <property type="protein sequence ID" value="WNZ25682.1"/>
    <property type="molecule type" value="Genomic_DNA"/>
</dbReference>
<dbReference type="Pfam" id="PF00196">
    <property type="entry name" value="GerE"/>
    <property type="match status" value="1"/>
</dbReference>
<keyword evidence="1" id="KW-0805">Transcription regulation</keyword>
<dbReference type="SMART" id="SM00065">
    <property type="entry name" value="GAF"/>
    <property type="match status" value="1"/>
</dbReference>
<dbReference type="InterPro" id="IPR000792">
    <property type="entry name" value="Tscrpt_reg_LuxR_C"/>
</dbReference>
<feature type="domain" description="HTH luxR-type" evidence="4">
    <location>
        <begin position="158"/>
        <end position="223"/>
    </location>
</feature>
<dbReference type="GO" id="GO:0006355">
    <property type="term" value="P:regulation of DNA-templated transcription"/>
    <property type="evidence" value="ECO:0007669"/>
    <property type="project" value="InterPro"/>
</dbReference>
<dbReference type="RefSeq" id="WP_316431842.1">
    <property type="nucleotide sequence ID" value="NZ_CP053586.1"/>
</dbReference>
<keyword evidence="2" id="KW-0238">DNA-binding</keyword>
<dbReference type="SMART" id="SM00421">
    <property type="entry name" value="HTH_LUXR"/>
    <property type="match status" value="1"/>
</dbReference>
<name>A0AA97AMG4_9CYAN</name>
<reference evidence="5" key="1">
    <citation type="submission" date="2020-05" db="EMBL/GenBank/DDBJ databases">
        <authorList>
            <person name="Zhu T."/>
            <person name="Keshari N."/>
            <person name="Lu X."/>
        </authorList>
    </citation>
    <scope>NUCLEOTIDE SEQUENCE</scope>
    <source>
        <strain evidence="5">NK1-12</strain>
    </source>
</reference>
<dbReference type="SUPFAM" id="SSF46894">
    <property type="entry name" value="C-terminal effector domain of the bipartite response regulators"/>
    <property type="match status" value="1"/>
</dbReference>
<dbReference type="AlphaFoldDB" id="A0AA97AMG4"/>
<dbReference type="InterPro" id="IPR036388">
    <property type="entry name" value="WH-like_DNA-bd_sf"/>
</dbReference>
<accession>A0AA97AMG4</accession>
<evidence type="ECO:0000256" key="1">
    <source>
        <dbReference type="ARBA" id="ARBA00023015"/>
    </source>
</evidence>
<protein>
    <submittedName>
        <fullName evidence="5">LuxR family transcriptional regulator</fullName>
    </submittedName>
</protein>
<keyword evidence="3" id="KW-0804">Transcription</keyword>
<dbReference type="PROSITE" id="PS00622">
    <property type="entry name" value="HTH_LUXR_1"/>
    <property type="match status" value="1"/>
</dbReference>
<dbReference type="PROSITE" id="PS50043">
    <property type="entry name" value="HTH_LUXR_2"/>
    <property type="match status" value="1"/>
</dbReference>
<dbReference type="InterPro" id="IPR003018">
    <property type="entry name" value="GAF"/>
</dbReference>
<evidence type="ECO:0000256" key="3">
    <source>
        <dbReference type="ARBA" id="ARBA00023163"/>
    </source>
</evidence>
<evidence type="ECO:0000256" key="2">
    <source>
        <dbReference type="ARBA" id="ARBA00023125"/>
    </source>
</evidence>
<dbReference type="SUPFAM" id="SSF55781">
    <property type="entry name" value="GAF domain-like"/>
    <property type="match status" value="1"/>
</dbReference>
<dbReference type="PANTHER" id="PTHR44688:SF16">
    <property type="entry name" value="DNA-BINDING TRANSCRIPTIONAL ACTIVATOR DEVR_DOSR"/>
    <property type="match status" value="1"/>
</dbReference>
<dbReference type="CDD" id="cd06170">
    <property type="entry name" value="LuxR_C_like"/>
    <property type="match status" value="1"/>
</dbReference>
<proteinExistence type="predicted"/>
<dbReference type="GO" id="GO:0003677">
    <property type="term" value="F:DNA binding"/>
    <property type="evidence" value="ECO:0007669"/>
    <property type="project" value="UniProtKB-KW"/>
</dbReference>
<sequence>MAISLNDLFELIAHAANAEELQQQVQVEVREYFAAQRARLFFPDQLSLADASFQNRFKIALSVEHNPVLRYLTERHAPVHEGLVVSPKTWRLICPRPDHWHVMVGPVVNNGRLIGGVGLTRDQHHPAFDAQNLADLSALCLHLSTRLATLTAQPHLTPRLNTACLTARQAEIAELVAQGLTNAEIGATLCITEHSVKQALKRMFRKLEVSSRAEMVARLSTHLATAADNKSLLSNP</sequence>
<dbReference type="Gene3D" id="1.10.10.10">
    <property type="entry name" value="Winged helix-like DNA-binding domain superfamily/Winged helix DNA-binding domain"/>
    <property type="match status" value="1"/>
</dbReference>
<dbReference type="PRINTS" id="PR00038">
    <property type="entry name" value="HTHLUXR"/>
</dbReference>
<organism evidence="5">
    <name type="scientific">Leptolyngbya sp. NK1-12</name>
    <dbReference type="NCBI Taxonomy" id="2547451"/>
    <lineage>
        <taxon>Bacteria</taxon>
        <taxon>Bacillati</taxon>
        <taxon>Cyanobacteriota</taxon>
        <taxon>Cyanophyceae</taxon>
        <taxon>Leptolyngbyales</taxon>
        <taxon>Leptolyngbyaceae</taxon>
        <taxon>Leptolyngbya group</taxon>
        <taxon>Leptolyngbya</taxon>
    </lineage>
</organism>
<evidence type="ECO:0000313" key="5">
    <source>
        <dbReference type="EMBL" id="WNZ25682.1"/>
    </source>
</evidence>
<dbReference type="PANTHER" id="PTHR44688">
    <property type="entry name" value="DNA-BINDING TRANSCRIPTIONAL ACTIVATOR DEVR_DOSR"/>
    <property type="match status" value="1"/>
</dbReference>
<gene>
    <name evidence="5" type="ORF">HJG54_24480</name>
</gene>